<protein>
    <submittedName>
        <fullName evidence="1">Uncharacterized protein</fullName>
    </submittedName>
</protein>
<evidence type="ECO:0000313" key="1">
    <source>
        <dbReference type="EMBL" id="OAY41598.1"/>
    </source>
</evidence>
<name>A0A2C9V9Z2_MANES</name>
<accession>A0A2C9V9Z2</accession>
<proteinExistence type="predicted"/>
<reference evidence="1" key="1">
    <citation type="submission" date="2016-02" db="EMBL/GenBank/DDBJ databases">
        <title>WGS assembly of Manihot esculenta.</title>
        <authorList>
            <person name="Bredeson J.V."/>
            <person name="Prochnik S.E."/>
            <person name="Lyons J.B."/>
            <person name="Schmutz J."/>
            <person name="Grimwood J."/>
            <person name="Vrebalov J."/>
            <person name="Bart R.S."/>
            <person name="Amuge T."/>
            <person name="Ferguson M.E."/>
            <person name="Green R."/>
            <person name="Putnam N."/>
            <person name="Stites J."/>
            <person name="Rounsley S."/>
            <person name="Rokhsar D.S."/>
        </authorList>
    </citation>
    <scope>NUCLEOTIDE SEQUENCE [LARGE SCALE GENOMIC DNA]</scope>
    <source>
        <tissue evidence="1">Leaf</tissue>
    </source>
</reference>
<dbReference type="AlphaFoldDB" id="A0A2C9V9Z2"/>
<dbReference type="EMBL" id="CM004395">
    <property type="protein sequence ID" value="OAY41598.1"/>
    <property type="molecule type" value="Genomic_DNA"/>
</dbReference>
<sequence length="34" mass="4090">MQANHFRTSNYILALLLPINRFTHCFLELLSWLL</sequence>
<gene>
    <name evidence="1" type="ORF">MANES_09G114700</name>
</gene>
<organism evidence="1">
    <name type="scientific">Manihot esculenta</name>
    <name type="common">Cassava</name>
    <name type="synonym">Jatropha manihot</name>
    <dbReference type="NCBI Taxonomy" id="3983"/>
    <lineage>
        <taxon>Eukaryota</taxon>
        <taxon>Viridiplantae</taxon>
        <taxon>Streptophyta</taxon>
        <taxon>Embryophyta</taxon>
        <taxon>Tracheophyta</taxon>
        <taxon>Spermatophyta</taxon>
        <taxon>Magnoliopsida</taxon>
        <taxon>eudicotyledons</taxon>
        <taxon>Gunneridae</taxon>
        <taxon>Pentapetalae</taxon>
        <taxon>rosids</taxon>
        <taxon>fabids</taxon>
        <taxon>Malpighiales</taxon>
        <taxon>Euphorbiaceae</taxon>
        <taxon>Crotonoideae</taxon>
        <taxon>Manihoteae</taxon>
        <taxon>Manihot</taxon>
    </lineage>
</organism>